<organism evidence="2 3">
    <name type="scientific">Drosophila mauritiana</name>
    <name type="common">Fruit fly</name>
    <dbReference type="NCBI Taxonomy" id="7226"/>
    <lineage>
        <taxon>Eukaryota</taxon>
        <taxon>Metazoa</taxon>
        <taxon>Ecdysozoa</taxon>
        <taxon>Arthropoda</taxon>
        <taxon>Hexapoda</taxon>
        <taxon>Insecta</taxon>
        <taxon>Pterygota</taxon>
        <taxon>Neoptera</taxon>
        <taxon>Endopterygota</taxon>
        <taxon>Diptera</taxon>
        <taxon>Brachycera</taxon>
        <taxon>Muscomorpha</taxon>
        <taxon>Ephydroidea</taxon>
        <taxon>Drosophilidae</taxon>
        <taxon>Drosophila</taxon>
        <taxon>Sophophora</taxon>
    </lineage>
</organism>
<evidence type="ECO:0000313" key="2">
    <source>
        <dbReference type="Proteomes" id="UP000515162"/>
    </source>
</evidence>
<sequence>MDRTTATPSPASTYCSFLCGSHHSPLRRSQRLIDKENRDVQKIPPKSLSPQLFGNTEDDYSELLLQQGKVVHLKPAAKLVHLRSSDNIVHLRSPDKVVPLKTSNRIVHLKPSDKIIHLKSLDEVEKTEKKKYNIQKGAHPRNSQRKSIQCTPKKRGRKPKQPAKKLQSKIPTDQLWNTPSPSKLPAKYPAHFVHQLPPAEDSICAARRRSMSAPAMRLSNLCLTPDQFQTPERRGEIVNKSPSDLDSDVSMNISLSDSIGEIFGTKDISSILTMQRPRQYILLEEHLPTLATMLNVDLERLRCVLDITQGLTHEQILRFPIKQDEDELEVSSIL</sequence>
<name>A0A6P8JQ61_DROMA</name>
<keyword evidence="2" id="KW-1185">Reference proteome</keyword>
<evidence type="ECO:0000313" key="3">
    <source>
        <dbReference type="RefSeq" id="XP_033158255.1"/>
    </source>
</evidence>
<feature type="region of interest" description="Disordered" evidence="1">
    <location>
        <begin position="132"/>
        <end position="181"/>
    </location>
</feature>
<gene>
    <name evidence="3" type="primary">LOC117139768</name>
</gene>
<dbReference type="GeneID" id="117139768"/>
<reference evidence="3" key="1">
    <citation type="submission" date="2025-08" db="UniProtKB">
        <authorList>
            <consortium name="RefSeq"/>
        </authorList>
    </citation>
    <scope>IDENTIFICATION</scope>
    <source>
        <strain evidence="3">Mau12</strain>
        <tissue evidence="3">Whole Body</tissue>
    </source>
</reference>
<protein>
    <submittedName>
        <fullName evidence="3">Meiotic recombination protein P22</fullName>
    </submittedName>
</protein>
<dbReference type="RefSeq" id="XP_033158255.1">
    <property type="nucleotide sequence ID" value="XM_033302364.1"/>
</dbReference>
<accession>A0A6P8JQ61</accession>
<feature type="compositionally biased region" description="Polar residues" evidence="1">
    <location>
        <begin position="169"/>
        <end position="181"/>
    </location>
</feature>
<dbReference type="AlphaFoldDB" id="A0A6P8JQ61"/>
<evidence type="ECO:0000256" key="1">
    <source>
        <dbReference type="SAM" id="MobiDB-lite"/>
    </source>
</evidence>
<feature type="compositionally biased region" description="Basic residues" evidence="1">
    <location>
        <begin position="152"/>
        <end position="167"/>
    </location>
</feature>
<proteinExistence type="predicted"/>
<dbReference type="Proteomes" id="UP000515162">
    <property type="component" value="Chromosome 3L"/>
</dbReference>